<evidence type="ECO:0000259" key="12">
    <source>
        <dbReference type="Pfam" id="PF01370"/>
    </source>
</evidence>
<keyword evidence="14" id="KW-1185">Reference proteome</keyword>
<dbReference type="EMBL" id="LR214951">
    <property type="protein sequence ID" value="VEU59430.1"/>
    <property type="molecule type" value="Genomic_DNA"/>
</dbReference>
<comment type="similarity">
    <text evidence="4">Belongs to the NAD(P)-dependent epimerase/dehydratase family.</text>
</comment>
<dbReference type="InterPro" id="IPR036291">
    <property type="entry name" value="NAD(P)-bd_dom_sf"/>
</dbReference>
<comment type="catalytic activity">
    <reaction evidence="1">
        <text>UDP-alpha-D-glucose = UDP-alpha-D-galactose</text>
        <dbReference type="Rhea" id="RHEA:22168"/>
        <dbReference type="ChEBI" id="CHEBI:58885"/>
        <dbReference type="ChEBI" id="CHEBI:66914"/>
        <dbReference type="EC" id="5.1.3.2"/>
    </reaction>
</comment>
<evidence type="ECO:0000313" key="14">
    <source>
        <dbReference type="Proteomes" id="UP000289440"/>
    </source>
</evidence>
<evidence type="ECO:0000256" key="8">
    <source>
        <dbReference type="ARBA" id="ARBA00023235"/>
    </source>
</evidence>
<evidence type="ECO:0000256" key="7">
    <source>
        <dbReference type="ARBA" id="ARBA00023027"/>
    </source>
</evidence>
<dbReference type="Gene3D" id="3.90.25.10">
    <property type="entry name" value="UDP-galactose 4-epimerase, domain 1"/>
    <property type="match status" value="1"/>
</dbReference>
<evidence type="ECO:0000256" key="1">
    <source>
        <dbReference type="ARBA" id="ARBA00000083"/>
    </source>
</evidence>
<dbReference type="AlphaFoldDB" id="A0A449A558"/>
<proteinExistence type="inferred from homology"/>
<sequence length="331" mass="38435">MKKQTFFLIGGAGYIGSVFAWKLFDLKQNIIIADDLSSGNKEFLPPNILFYEIDYKNYLDLEKIFLNNKIDIVVNFSAYIKVGESVENSLSYYKNNLIGLINILELMNKYKINKLLFSSSAATYGQLNKKKIKETDIQNPINPYGFSKLFGEQIILDYAKNNKNFKYGILRYFNVAGADSQLRSGLYSKNNNYSLLIPVISNSLLENKQIYLFGNNYKTKDGTCIRDYIHVDDLAKIHFLVSQYLENNPSEIFNIGSSKGYSNLEIIQNFEKIVDHKINFQFKSKREGDPDILIASTNKIKNLLNFKNKYNLKDIISHEWNWRKKIKKYIK</sequence>
<dbReference type="UniPathway" id="UPA00214"/>
<name>A0A449A558_9BACT</name>
<comment type="pathway">
    <text evidence="3">Carbohydrate metabolism; galactose metabolism.</text>
</comment>
<evidence type="ECO:0000256" key="3">
    <source>
        <dbReference type="ARBA" id="ARBA00004947"/>
    </source>
</evidence>
<evidence type="ECO:0000313" key="13">
    <source>
        <dbReference type="EMBL" id="VEU59430.1"/>
    </source>
</evidence>
<dbReference type="NCBIfam" id="TIGR01179">
    <property type="entry name" value="galE"/>
    <property type="match status" value="1"/>
</dbReference>
<dbReference type="PANTHER" id="PTHR43725">
    <property type="entry name" value="UDP-GLUCOSE 4-EPIMERASE"/>
    <property type="match status" value="1"/>
</dbReference>
<dbReference type="InterPro" id="IPR001509">
    <property type="entry name" value="Epimerase_deHydtase"/>
</dbReference>
<evidence type="ECO:0000256" key="2">
    <source>
        <dbReference type="ARBA" id="ARBA00001911"/>
    </source>
</evidence>
<dbReference type="EC" id="5.1.3.2" evidence="5"/>
<keyword evidence="7" id="KW-0520">NAD</keyword>
<dbReference type="KEGG" id="mnu:NCTC10166_00402"/>
<feature type="domain" description="NAD-dependent epimerase/dehydratase" evidence="12">
    <location>
        <begin position="8"/>
        <end position="256"/>
    </location>
</feature>
<evidence type="ECO:0000256" key="4">
    <source>
        <dbReference type="ARBA" id="ARBA00007637"/>
    </source>
</evidence>
<evidence type="ECO:0000256" key="11">
    <source>
        <dbReference type="ARBA" id="ARBA00033067"/>
    </source>
</evidence>
<dbReference type="Proteomes" id="UP000289440">
    <property type="component" value="Chromosome"/>
</dbReference>
<protein>
    <recommendedName>
        <fullName evidence="6">UDP-glucose 4-epimerase</fullName>
        <ecNumber evidence="5">5.1.3.2</ecNumber>
    </recommendedName>
    <alternativeName>
        <fullName evidence="11">Galactowaldenase</fullName>
    </alternativeName>
    <alternativeName>
        <fullName evidence="10">UDP-galactose 4-epimerase</fullName>
    </alternativeName>
</protein>
<dbReference type="Pfam" id="PF01370">
    <property type="entry name" value="Epimerase"/>
    <property type="match status" value="1"/>
</dbReference>
<dbReference type="InterPro" id="IPR005886">
    <property type="entry name" value="UDP_G4E"/>
</dbReference>
<evidence type="ECO:0000256" key="5">
    <source>
        <dbReference type="ARBA" id="ARBA00013189"/>
    </source>
</evidence>
<keyword evidence="8 13" id="KW-0413">Isomerase</keyword>
<keyword evidence="9" id="KW-0119">Carbohydrate metabolism</keyword>
<dbReference type="GO" id="GO:0033499">
    <property type="term" value="P:galactose catabolic process via UDP-galactose, Leloir pathway"/>
    <property type="evidence" value="ECO:0007669"/>
    <property type="project" value="TreeGrafter"/>
</dbReference>
<dbReference type="SUPFAM" id="SSF51735">
    <property type="entry name" value="NAD(P)-binding Rossmann-fold domains"/>
    <property type="match status" value="1"/>
</dbReference>
<accession>A0A449A558</accession>
<dbReference type="Gene3D" id="3.40.50.720">
    <property type="entry name" value="NAD(P)-binding Rossmann-like Domain"/>
    <property type="match status" value="1"/>
</dbReference>
<comment type="cofactor">
    <cofactor evidence="2">
        <name>NAD(+)</name>
        <dbReference type="ChEBI" id="CHEBI:57540"/>
    </cofactor>
</comment>
<evidence type="ECO:0000256" key="9">
    <source>
        <dbReference type="ARBA" id="ARBA00023277"/>
    </source>
</evidence>
<organism evidence="13 14">
    <name type="scientific">Mesomycoplasma neurolyticum</name>
    <dbReference type="NCBI Taxonomy" id="2120"/>
    <lineage>
        <taxon>Bacteria</taxon>
        <taxon>Bacillati</taxon>
        <taxon>Mycoplasmatota</taxon>
        <taxon>Mycoplasmoidales</taxon>
        <taxon>Metamycoplasmataceae</taxon>
        <taxon>Mesomycoplasma</taxon>
    </lineage>
</organism>
<evidence type="ECO:0000256" key="10">
    <source>
        <dbReference type="ARBA" id="ARBA00031367"/>
    </source>
</evidence>
<dbReference type="GO" id="GO:0003978">
    <property type="term" value="F:UDP-glucose 4-epimerase activity"/>
    <property type="evidence" value="ECO:0007669"/>
    <property type="project" value="UniProtKB-EC"/>
</dbReference>
<gene>
    <name evidence="13" type="primary">galE_1</name>
    <name evidence="13" type="ORF">NCTC10166_00402</name>
</gene>
<reference evidence="13 14" key="1">
    <citation type="submission" date="2019-01" db="EMBL/GenBank/DDBJ databases">
        <authorList>
            <consortium name="Pathogen Informatics"/>
        </authorList>
    </citation>
    <scope>NUCLEOTIDE SEQUENCE [LARGE SCALE GENOMIC DNA]</scope>
    <source>
        <strain evidence="13 14">NCTC10166</strain>
    </source>
</reference>
<evidence type="ECO:0000256" key="6">
    <source>
        <dbReference type="ARBA" id="ARBA00018569"/>
    </source>
</evidence>
<dbReference type="PANTHER" id="PTHR43725:SF53">
    <property type="entry name" value="UDP-ARABINOSE 4-EPIMERASE 1"/>
    <property type="match status" value="1"/>
</dbReference>
<dbReference type="RefSeq" id="WP_165001328.1">
    <property type="nucleotide sequence ID" value="NZ_LR214951.1"/>
</dbReference>